<feature type="region of interest" description="Disordered" evidence="15">
    <location>
        <begin position="1170"/>
        <end position="1189"/>
    </location>
</feature>
<evidence type="ECO:0000256" key="2">
    <source>
        <dbReference type="ARBA" id="ARBA00022670"/>
    </source>
</evidence>
<evidence type="ECO:0000256" key="1">
    <source>
        <dbReference type="ARBA" id="ARBA00004141"/>
    </source>
</evidence>
<dbReference type="EMBL" id="LT854253">
    <property type="protein sequence ID" value="SMR42503.1"/>
    <property type="molecule type" value="Genomic_DNA"/>
</dbReference>
<evidence type="ECO:0000313" key="18">
    <source>
        <dbReference type="EMBL" id="SMR42503.1"/>
    </source>
</evidence>
<feature type="transmembrane region" description="Helical" evidence="16">
    <location>
        <begin position="509"/>
        <end position="530"/>
    </location>
</feature>
<dbReference type="Gene3D" id="3.40.390.10">
    <property type="entry name" value="Collagenase (Catalytic Domain)"/>
    <property type="match status" value="1"/>
</dbReference>
<evidence type="ECO:0000256" key="14">
    <source>
        <dbReference type="RuleBase" id="RU003435"/>
    </source>
</evidence>
<evidence type="ECO:0000259" key="17">
    <source>
        <dbReference type="PROSITE" id="PS50850"/>
    </source>
</evidence>
<feature type="transmembrane region" description="Helical" evidence="16">
    <location>
        <begin position="374"/>
        <end position="395"/>
    </location>
</feature>
<dbReference type="PROSITE" id="PS50850">
    <property type="entry name" value="MFS"/>
    <property type="match status" value="1"/>
</dbReference>
<feature type="transmembrane region" description="Helical" evidence="16">
    <location>
        <begin position="416"/>
        <end position="435"/>
    </location>
</feature>
<evidence type="ECO:0000256" key="9">
    <source>
        <dbReference type="ARBA" id="ARBA00023136"/>
    </source>
</evidence>
<dbReference type="InterPro" id="IPR001567">
    <property type="entry name" value="Pept_M3A_M3B_dom"/>
</dbReference>
<proteinExistence type="inferred from homology"/>
<dbReference type="GO" id="GO:0046872">
    <property type="term" value="F:metal ion binding"/>
    <property type="evidence" value="ECO:0007669"/>
    <property type="project" value="UniProtKB-UniRule"/>
</dbReference>
<dbReference type="SUPFAM" id="SSF55486">
    <property type="entry name" value="Metalloproteases ('zincins'), catalytic domain"/>
    <property type="match status" value="1"/>
</dbReference>
<keyword evidence="5 14" id="KW-0378">Hydrolase</keyword>
<dbReference type="GO" id="GO:0022857">
    <property type="term" value="F:transmembrane transporter activity"/>
    <property type="evidence" value="ECO:0007669"/>
    <property type="project" value="InterPro"/>
</dbReference>
<dbReference type="GO" id="GO:0006508">
    <property type="term" value="P:proteolysis"/>
    <property type="evidence" value="ECO:0007669"/>
    <property type="project" value="UniProtKB-KW"/>
</dbReference>
<feature type="region of interest" description="Disordered" evidence="15">
    <location>
        <begin position="1"/>
        <end position="21"/>
    </location>
</feature>
<keyword evidence="6 14" id="KW-0862">Zinc</keyword>
<evidence type="ECO:0000256" key="10">
    <source>
        <dbReference type="ARBA" id="ARBA00038347"/>
    </source>
</evidence>
<evidence type="ECO:0000256" key="16">
    <source>
        <dbReference type="SAM" id="Phobius"/>
    </source>
</evidence>
<organism evidence="18 19">
    <name type="scientific">Zymoseptoria tritici ST99CH_1E4</name>
    <dbReference type="NCBI Taxonomy" id="1276532"/>
    <lineage>
        <taxon>Eukaryota</taxon>
        <taxon>Fungi</taxon>
        <taxon>Dikarya</taxon>
        <taxon>Ascomycota</taxon>
        <taxon>Pezizomycotina</taxon>
        <taxon>Dothideomycetes</taxon>
        <taxon>Dothideomycetidae</taxon>
        <taxon>Mycosphaerellales</taxon>
        <taxon>Mycosphaerellaceae</taxon>
        <taxon>Zymoseptoria</taxon>
    </lineage>
</organism>
<dbReference type="InterPro" id="IPR036259">
    <property type="entry name" value="MFS_trans_sf"/>
</dbReference>
<feature type="transmembrane region" description="Helical" evidence="16">
    <location>
        <begin position="230"/>
        <end position="249"/>
    </location>
</feature>
<evidence type="ECO:0000256" key="4">
    <source>
        <dbReference type="ARBA" id="ARBA00022723"/>
    </source>
</evidence>
<protein>
    <recommendedName>
        <fullName evidence="12">Cercosporin MFS transporter CTB4</fullName>
    </recommendedName>
    <alternativeName>
        <fullName evidence="13">Cercosporin toxin biosynthesis cluster protein 4</fullName>
    </alternativeName>
</protein>
<feature type="transmembrane region" description="Helical" evidence="16">
    <location>
        <begin position="336"/>
        <end position="362"/>
    </location>
</feature>
<dbReference type="GO" id="GO:0005886">
    <property type="term" value="C:plasma membrane"/>
    <property type="evidence" value="ECO:0007669"/>
    <property type="project" value="TreeGrafter"/>
</dbReference>
<feature type="transmembrane region" description="Helical" evidence="16">
    <location>
        <begin position="206"/>
        <end position="223"/>
    </location>
</feature>
<feature type="transmembrane region" description="Helical" evidence="16">
    <location>
        <begin position="105"/>
        <end position="130"/>
    </location>
</feature>
<evidence type="ECO:0000256" key="8">
    <source>
        <dbReference type="ARBA" id="ARBA00023049"/>
    </source>
</evidence>
<dbReference type="InterPro" id="IPR024079">
    <property type="entry name" value="MetalloPept_cat_dom_sf"/>
</dbReference>
<evidence type="ECO:0000256" key="7">
    <source>
        <dbReference type="ARBA" id="ARBA00022989"/>
    </source>
</evidence>
<dbReference type="Gene3D" id="1.20.1050.40">
    <property type="entry name" value="Endopeptidase. Chain P, domain 1"/>
    <property type="match status" value="1"/>
</dbReference>
<evidence type="ECO:0000256" key="12">
    <source>
        <dbReference type="ARBA" id="ARBA00069139"/>
    </source>
</evidence>
<name>A0A2H1FME7_ZYMTR</name>
<gene>
    <name evidence="18" type="ORF">ZT1E4_G1281</name>
</gene>
<dbReference type="Pfam" id="PF01432">
    <property type="entry name" value="Peptidase_M3"/>
    <property type="match status" value="1"/>
</dbReference>
<keyword evidence="2 14" id="KW-0645">Protease</keyword>
<evidence type="ECO:0000256" key="5">
    <source>
        <dbReference type="ARBA" id="ARBA00022801"/>
    </source>
</evidence>
<dbReference type="InterPro" id="IPR024080">
    <property type="entry name" value="Neurolysin/TOP_N"/>
</dbReference>
<evidence type="ECO:0000256" key="15">
    <source>
        <dbReference type="SAM" id="MobiDB-lite"/>
    </source>
</evidence>
<dbReference type="InterPro" id="IPR024077">
    <property type="entry name" value="Neurolysin/TOP_dom2"/>
</dbReference>
<accession>A0A2H1FME7</accession>
<comment type="cofactor">
    <cofactor evidence="14">
        <name>Zn(2+)</name>
        <dbReference type="ChEBI" id="CHEBI:29105"/>
    </cofactor>
    <text evidence="14">Binds 1 zinc ion.</text>
</comment>
<keyword evidence="3 16" id="KW-0812">Transmembrane</keyword>
<comment type="similarity">
    <text evidence="14">Belongs to the peptidase M3 family.</text>
</comment>
<feature type="transmembrane region" description="Helical" evidence="16">
    <location>
        <begin position="261"/>
        <end position="286"/>
    </location>
</feature>
<dbReference type="Gene3D" id="1.10.1370.10">
    <property type="entry name" value="Neurolysin, domain 3"/>
    <property type="match status" value="1"/>
</dbReference>
<evidence type="ECO:0000313" key="19">
    <source>
        <dbReference type="Proteomes" id="UP000245764"/>
    </source>
</evidence>
<feature type="transmembrane region" description="Helical" evidence="16">
    <location>
        <begin position="447"/>
        <end position="464"/>
    </location>
</feature>
<evidence type="ECO:0000256" key="3">
    <source>
        <dbReference type="ARBA" id="ARBA00022692"/>
    </source>
</evidence>
<feature type="transmembrane region" description="Helical" evidence="16">
    <location>
        <begin position="485"/>
        <end position="503"/>
    </location>
</feature>
<dbReference type="FunFam" id="1.20.1250.20:FF:000011">
    <property type="entry name" value="MFS multidrug transporter, putative"/>
    <property type="match status" value="1"/>
</dbReference>
<dbReference type="PANTHER" id="PTHR23502:SF48">
    <property type="entry name" value="MULTIDRUG TRANSPORTER, PUTATIVE (AFU_ORTHOLOGUE AFUA_5G02700)-RELATED"/>
    <property type="match status" value="1"/>
</dbReference>
<keyword evidence="7 16" id="KW-1133">Transmembrane helix</keyword>
<keyword evidence="4 14" id="KW-0479">Metal-binding</keyword>
<dbReference type="Gene3D" id="1.20.1250.20">
    <property type="entry name" value="MFS general substrate transporter like domains"/>
    <property type="match status" value="1"/>
</dbReference>
<keyword evidence="8 14" id="KW-0482">Metalloprotease</keyword>
<dbReference type="Pfam" id="PF07690">
    <property type="entry name" value="MFS_1"/>
    <property type="match status" value="1"/>
</dbReference>
<dbReference type="InterPro" id="IPR011701">
    <property type="entry name" value="MFS"/>
</dbReference>
<comment type="similarity">
    <text evidence="10">Belongs to the major facilitator superfamily. CAR1 family.</text>
</comment>
<feature type="transmembrane region" description="Helical" evidence="16">
    <location>
        <begin position="142"/>
        <end position="161"/>
    </location>
</feature>
<keyword evidence="9 16" id="KW-0472">Membrane</keyword>
<dbReference type="CDD" id="cd17323">
    <property type="entry name" value="MFS_Tpo1_MDR_like"/>
    <property type="match status" value="1"/>
</dbReference>
<evidence type="ECO:0000256" key="11">
    <source>
        <dbReference type="ARBA" id="ARBA00053977"/>
    </source>
</evidence>
<evidence type="ECO:0000256" key="13">
    <source>
        <dbReference type="ARBA" id="ARBA00077167"/>
    </source>
</evidence>
<reference evidence="19" key="1">
    <citation type="submission" date="2017-05" db="EMBL/GenBank/DDBJ databases">
        <authorList>
            <person name="Song R."/>
            <person name="Chenine A.L."/>
            <person name="Ruprecht R.M."/>
        </authorList>
    </citation>
    <scope>NUCLEOTIDE SEQUENCE [LARGE SCALE GENOMIC DNA]</scope>
</reference>
<sequence length="1351" mass="151064">MTPAIPPEKNDSTSESTSRTTSIALEKTEATLPAHGANQDDVDVLNLPYRTLTAEACMEEYTTEVTGGLRPVQSNKTGRTERYELVTFDINDPANPKNFSRAYKWWCTLVVAITCFAVAFDSAVITADVASPAKTFGVSEEVSLLAISLFVVGFGIGPMAFAPLSEILGRQKIYISTLLLAVVFIIPCAVAPNIETLLICRAIDGIMFSAPMTLVGGTLADLWNPNERGVPMAVFSAAPFIGPAIGPLAGGFIADNLGWRWLYWMQLILSAFCCILITFTVPETYAPEILARRAKKMRKETGDWKFVTEQDLDKRPLNERLKVFLLRPFQLLFQELIVFFLSLYMSVLYGLLYMFFIAYPIVYQEGKGYSASSTGLMFIPVAVGVLMSAACAPLVNKHYLQLVERHHGKPPAEARLIPMMFSCWFIPIGLFVFAWTSYPHLHWSGPALGGWAVGFGFIFLYNSCNNYLVDSYQHQAASALAAKTFLRSFWGAAVVLFTIQMYHRLGDQWASTLLAFIALACCAIPFVFYYKGAEIRKHSHYAFSGDEENNEPFLLTTDALLTDAPFRRWARKALFVIMAHHGIKSMTLFLISALVQLGHSADLPHPHEQTRRDVDTLSSGLQRPPQAPFVWNDTAESVKQIGIEFTANAQTTVQNILASVATGNATFDNVILPYMQTDNINTALLYPLSAYAQSDKKDVTEATNEVQANLSAVYVEIYTNEKLFQLVDTVYQANVNDTELSEEQQIVLKNLWGSFSDLTFSPTQRDYIHDLEGRVGDAASKFAENANAPAPVYFTAEELEGVPTELLNTFDKTNATGDNAGKLSFDANAYSVYVAVMTSAVNATTRYTLFLAQSRIAPENEPILEEYVRLQLQIAQFYNYTSYADYALAANIAQNHTRVNAFLEEIRTNIVSHTERDVADIAQTKQNDTTAVSLVGERDIAYQWDGYIYPELEKENLYNVNVDKIKEYFPVNFTIPALLSIYGEIYGLRFDRIEGKDADDLSPTGKGDDLVYDPSLLMFAVWDDDKNPSCASANISDRGFRGYLYLDLFYRPPFKSTDGGFENMFSPGYRKPDGTLHYPSVRVITNFIRSENEALKPSLIKYSDLGVVFHELGHGMHDLLSVTNFTRTHGTFGVPVDFVEFPAQFMENYPRRPEAVKRIARHWSSLSPQAAEAWRKEQSDPNAPLPPATLPDDIAANVVSTSLVRRSLDQMRLVAFSTNDQQVFQATSIDEINSTDYVAIFNDKFRNLTGLEDPSDLGQGDRWGYPALSFTSYVNQYGGSLYTYLWCQSYAEDVFATKFAADPFNSDEGMRYRTQVLQYGGARDPAELLREYLGRDPNLEAFIKFANGQIF</sequence>
<comment type="subcellular location">
    <subcellularLocation>
        <location evidence="1">Membrane</location>
        <topology evidence="1">Multi-pass membrane protein</topology>
    </subcellularLocation>
</comment>
<comment type="function">
    <text evidence="11">MFS transporter; part of the gene cluster that mediates the biosynthesis of cercosporin, a light-activated, non-host-selective toxin. The perylenequinone chromophore of cercosporin absorbs light energy to attain an electronically-activated triplet state and produces active oxygen species such as the hydroxyl radical, superoxide, hydrogen peroxide or singlet oxygen upon reaction with oxygen molecules. These reactive oxygen species cause damage to various cellular components including lipids, proteins and nucleic acids. Responsible for secretion and accumulation of cercosporin, but does not play any roles in self-protection against the toxicity of cercosporin.</text>
</comment>
<feature type="transmembrane region" description="Helical" evidence="16">
    <location>
        <begin position="573"/>
        <end position="595"/>
    </location>
</feature>
<dbReference type="InterPro" id="IPR020846">
    <property type="entry name" value="MFS_dom"/>
</dbReference>
<dbReference type="GO" id="GO:0004222">
    <property type="term" value="F:metalloendopeptidase activity"/>
    <property type="evidence" value="ECO:0007669"/>
    <property type="project" value="InterPro"/>
</dbReference>
<feature type="domain" description="Major facilitator superfamily (MFS) profile" evidence="17">
    <location>
        <begin position="107"/>
        <end position="535"/>
    </location>
</feature>
<dbReference type="SUPFAM" id="SSF103473">
    <property type="entry name" value="MFS general substrate transporter"/>
    <property type="match status" value="1"/>
</dbReference>
<evidence type="ECO:0000256" key="6">
    <source>
        <dbReference type="ARBA" id="ARBA00022833"/>
    </source>
</evidence>
<feature type="transmembrane region" description="Helical" evidence="16">
    <location>
        <begin position="173"/>
        <end position="194"/>
    </location>
</feature>
<dbReference type="PANTHER" id="PTHR23502">
    <property type="entry name" value="MAJOR FACILITATOR SUPERFAMILY"/>
    <property type="match status" value="1"/>
</dbReference>
<dbReference type="CDD" id="cd06455">
    <property type="entry name" value="M3A_TOP"/>
    <property type="match status" value="1"/>
</dbReference>
<dbReference type="Proteomes" id="UP000245764">
    <property type="component" value="Chromosome 1"/>
</dbReference>